<keyword evidence="3" id="KW-0597">Phosphoprotein</keyword>
<name>A0ABQ6K7P5_9MICO</name>
<keyword evidence="9" id="KW-1133">Transmembrane helix</keyword>
<evidence type="ECO:0000259" key="10">
    <source>
        <dbReference type="Pfam" id="PF07730"/>
    </source>
</evidence>
<dbReference type="EMBL" id="BSVB01000001">
    <property type="protein sequence ID" value="GMA95615.1"/>
    <property type="molecule type" value="Genomic_DNA"/>
</dbReference>
<reference evidence="12" key="1">
    <citation type="journal article" date="2019" name="Int. J. Syst. Evol. Microbiol.">
        <title>The Global Catalogue of Microorganisms (GCM) 10K type strain sequencing project: providing services to taxonomists for standard genome sequencing and annotation.</title>
        <authorList>
            <consortium name="The Broad Institute Genomics Platform"/>
            <consortium name="The Broad Institute Genome Sequencing Center for Infectious Disease"/>
            <person name="Wu L."/>
            <person name="Ma J."/>
        </authorList>
    </citation>
    <scope>NUCLEOTIDE SEQUENCE [LARGE SCALE GENOMIC DNA]</scope>
    <source>
        <strain evidence="12">NBRC 108894</strain>
    </source>
</reference>
<protein>
    <recommendedName>
        <fullName evidence="2">histidine kinase</fullName>
        <ecNumber evidence="2">2.7.13.3</ecNumber>
    </recommendedName>
</protein>
<evidence type="ECO:0000256" key="4">
    <source>
        <dbReference type="ARBA" id="ARBA00022679"/>
    </source>
</evidence>
<proteinExistence type="predicted"/>
<evidence type="ECO:0000256" key="5">
    <source>
        <dbReference type="ARBA" id="ARBA00022741"/>
    </source>
</evidence>
<evidence type="ECO:0000256" key="8">
    <source>
        <dbReference type="ARBA" id="ARBA00023012"/>
    </source>
</evidence>
<keyword evidence="9" id="KW-0812">Transmembrane</keyword>
<dbReference type="Proteomes" id="UP001157034">
    <property type="component" value="Unassembled WGS sequence"/>
</dbReference>
<organism evidence="11 12">
    <name type="scientific">Pseudolysinimonas kribbensis</name>
    <dbReference type="NCBI Taxonomy" id="433641"/>
    <lineage>
        <taxon>Bacteria</taxon>
        <taxon>Bacillati</taxon>
        <taxon>Actinomycetota</taxon>
        <taxon>Actinomycetes</taxon>
        <taxon>Micrococcales</taxon>
        <taxon>Microbacteriaceae</taxon>
        <taxon>Pseudolysinimonas</taxon>
    </lineage>
</organism>
<dbReference type="InterPro" id="IPR036890">
    <property type="entry name" value="HATPase_C_sf"/>
</dbReference>
<keyword evidence="9" id="KW-0472">Membrane</keyword>
<sequence length="298" mass="31230">MLGFIPAIGAIGGLVRRPHRRVIMGLATAALSLVLLGLSALLFPYPVQLISSVAALIIVVLISLSRRQYLAAERQERLLLEERLAVEQERAEVAALAERSRIARDIHDVLAHSLGGLVLQLDAVEALLESGRHDEAHRRVTAARGLAAEGLEEARRAVDALRDPETAADPAAAIQQLIDTHRSLGARAELHQSGQPGPLDPAAAGALRRAAQEVLSNARRHAPGMPTELSLDWTPSDVAFRASTGLASSATAGLGGMGGGRGLVGLSERMAALGGTATAGVQDHAFVVEAHLPRARTG</sequence>
<evidence type="ECO:0000256" key="9">
    <source>
        <dbReference type="SAM" id="Phobius"/>
    </source>
</evidence>
<gene>
    <name evidence="11" type="ORF">GCM10025881_24390</name>
</gene>
<evidence type="ECO:0000313" key="11">
    <source>
        <dbReference type="EMBL" id="GMA95615.1"/>
    </source>
</evidence>
<dbReference type="EC" id="2.7.13.3" evidence="2"/>
<keyword evidence="12" id="KW-1185">Reference proteome</keyword>
<feature type="transmembrane region" description="Helical" evidence="9">
    <location>
        <begin position="22"/>
        <end position="43"/>
    </location>
</feature>
<accession>A0ABQ6K7P5</accession>
<dbReference type="Gene3D" id="3.30.565.10">
    <property type="entry name" value="Histidine kinase-like ATPase, C-terminal domain"/>
    <property type="match status" value="1"/>
</dbReference>
<keyword evidence="5" id="KW-0547">Nucleotide-binding</keyword>
<dbReference type="InterPro" id="IPR011712">
    <property type="entry name" value="Sig_transdc_His_kin_sub3_dim/P"/>
</dbReference>
<keyword evidence="6" id="KW-0418">Kinase</keyword>
<dbReference type="PANTHER" id="PTHR24421:SF10">
    <property type="entry name" value="NITRATE_NITRITE SENSOR PROTEIN NARQ"/>
    <property type="match status" value="1"/>
</dbReference>
<dbReference type="RefSeq" id="WP_284254356.1">
    <property type="nucleotide sequence ID" value="NZ_BSVB01000001.1"/>
</dbReference>
<evidence type="ECO:0000256" key="2">
    <source>
        <dbReference type="ARBA" id="ARBA00012438"/>
    </source>
</evidence>
<dbReference type="Gene3D" id="1.20.5.1930">
    <property type="match status" value="1"/>
</dbReference>
<dbReference type="Pfam" id="PF07730">
    <property type="entry name" value="HisKA_3"/>
    <property type="match status" value="1"/>
</dbReference>
<comment type="caution">
    <text evidence="11">The sequence shown here is derived from an EMBL/GenBank/DDBJ whole genome shotgun (WGS) entry which is preliminary data.</text>
</comment>
<keyword evidence="7" id="KW-0067">ATP-binding</keyword>
<keyword evidence="8" id="KW-0902">Two-component regulatory system</keyword>
<evidence type="ECO:0000256" key="7">
    <source>
        <dbReference type="ARBA" id="ARBA00022840"/>
    </source>
</evidence>
<keyword evidence="4" id="KW-0808">Transferase</keyword>
<dbReference type="PANTHER" id="PTHR24421">
    <property type="entry name" value="NITRATE/NITRITE SENSOR PROTEIN NARX-RELATED"/>
    <property type="match status" value="1"/>
</dbReference>
<feature type="domain" description="Signal transduction histidine kinase subgroup 3 dimerisation and phosphoacceptor" evidence="10">
    <location>
        <begin position="98"/>
        <end position="164"/>
    </location>
</feature>
<evidence type="ECO:0000256" key="3">
    <source>
        <dbReference type="ARBA" id="ARBA00022553"/>
    </source>
</evidence>
<dbReference type="InterPro" id="IPR050482">
    <property type="entry name" value="Sensor_HK_TwoCompSys"/>
</dbReference>
<comment type="catalytic activity">
    <reaction evidence="1">
        <text>ATP + protein L-histidine = ADP + protein N-phospho-L-histidine.</text>
        <dbReference type="EC" id="2.7.13.3"/>
    </reaction>
</comment>
<feature type="transmembrane region" description="Helical" evidence="9">
    <location>
        <begin position="49"/>
        <end position="65"/>
    </location>
</feature>
<evidence type="ECO:0000313" key="12">
    <source>
        <dbReference type="Proteomes" id="UP001157034"/>
    </source>
</evidence>
<evidence type="ECO:0000256" key="1">
    <source>
        <dbReference type="ARBA" id="ARBA00000085"/>
    </source>
</evidence>
<evidence type="ECO:0000256" key="6">
    <source>
        <dbReference type="ARBA" id="ARBA00022777"/>
    </source>
</evidence>